<evidence type="ECO:0000256" key="1">
    <source>
        <dbReference type="SAM" id="SignalP"/>
    </source>
</evidence>
<dbReference type="InterPro" id="IPR013766">
    <property type="entry name" value="Thioredoxin_domain"/>
</dbReference>
<dbReference type="OrthoDB" id="9809746at2"/>
<name>A0A401U7X3_9BACT</name>
<accession>A0A401U7X3</accession>
<dbReference type="PANTHER" id="PTHR43640">
    <property type="entry name" value="OS07G0260300 PROTEIN"/>
    <property type="match status" value="1"/>
</dbReference>
<dbReference type="CDD" id="cd02969">
    <property type="entry name" value="PRX_like1"/>
    <property type="match status" value="1"/>
</dbReference>
<dbReference type="PROSITE" id="PS51352">
    <property type="entry name" value="THIOREDOXIN_2"/>
    <property type="match status" value="1"/>
</dbReference>
<feature type="domain" description="Thioredoxin" evidence="2">
    <location>
        <begin position="25"/>
        <end position="181"/>
    </location>
</feature>
<evidence type="ECO:0000313" key="3">
    <source>
        <dbReference type="EMBL" id="GCC50990.1"/>
    </source>
</evidence>
<dbReference type="SUPFAM" id="SSF52833">
    <property type="entry name" value="Thioredoxin-like"/>
    <property type="match status" value="1"/>
</dbReference>
<proteinExistence type="predicted"/>
<organism evidence="3 4">
    <name type="scientific">Chryseotalea sanaruensis</name>
    <dbReference type="NCBI Taxonomy" id="2482724"/>
    <lineage>
        <taxon>Bacteria</taxon>
        <taxon>Pseudomonadati</taxon>
        <taxon>Bacteroidota</taxon>
        <taxon>Cytophagia</taxon>
        <taxon>Cytophagales</taxon>
        <taxon>Chryseotaleaceae</taxon>
        <taxon>Chryseotalea</taxon>
    </lineage>
</organism>
<dbReference type="EMBL" id="BHXQ01000002">
    <property type="protein sequence ID" value="GCC50990.1"/>
    <property type="molecule type" value="Genomic_DNA"/>
</dbReference>
<keyword evidence="4" id="KW-1185">Reference proteome</keyword>
<gene>
    <name evidence="3" type="ORF">SanaruYs_12090</name>
</gene>
<comment type="caution">
    <text evidence="3">The sequence shown here is derived from an EMBL/GenBank/DDBJ whole genome shotgun (WGS) entry which is preliminary data.</text>
</comment>
<keyword evidence="1" id="KW-0732">Signal</keyword>
<dbReference type="GO" id="GO:0016209">
    <property type="term" value="F:antioxidant activity"/>
    <property type="evidence" value="ECO:0007669"/>
    <property type="project" value="InterPro"/>
</dbReference>
<evidence type="ECO:0000259" key="2">
    <source>
        <dbReference type="PROSITE" id="PS51352"/>
    </source>
</evidence>
<sequence>MKYFKSLIAAAFVAVLFVAAKPAGYGVGDTVADFKLKNVDGKMISLADFKSAKGAIVIFDCNTCPYSQKYNDRIIALAKKYSSTFPVVAINSNSPEVSPGDSFEEMVKYAKTKGYTFPYLFDETQEVAHNYGATNTPHVYVLKKEGATFKVAYIGAIDNNTKDAAAADKKYVEEAVDALIAGKAVPTDKTKAIGCTIKWKPA</sequence>
<dbReference type="AlphaFoldDB" id="A0A401U7X3"/>
<dbReference type="Proteomes" id="UP000288227">
    <property type="component" value="Unassembled WGS sequence"/>
</dbReference>
<dbReference type="RefSeq" id="WP_127121636.1">
    <property type="nucleotide sequence ID" value="NZ_BHXQ01000002.1"/>
</dbReference>
<dbReference type="Gene3D" id="3.40.30.10">
    <property type="entry name" value="Glutaredoxin"/>
    <property type="match status" value="1"/>
</dbReference>
<dbReference type="InterPro" id="IPR000866">
    <property type="entry name" value="AhpC/TSA"/>
</dbReference>
<dbReference type="GO" id="GO:0016491">
    <property type="term" value="F:oxidoreductase activity"/>
    <property type="evidence" value="ECO:0007669"/>
    <property type="project" value="InterPro"/>
</dbReference>
<protein>
    <submittedName>
        <fullName evidence="3">Thioredoxin family protein</fullName>
    </submittedName>
</protein>
<reference evidence="3 4" key="1">
    <citation type="submission" date="2018-11" db="EMBL/GenBank/DDBJ databases">
        <title>Chryseotalea sanarue gen. nov., sp., nov., a member of the family Cytophagaceae, isolated from a brackish lake in Hamamatsu Japan.</title>
        <authorList>
            <person name="Maejima Y."/>
            <person name="Iino T."/>
            <person name="Muraguchi Y."/>
            <person name="Fukuda K."/>
            <person name="Ohkuma M."/>
            <person name="Moriuchi R."/>
            <person name="Dohra H."/>
            <person name="Kimbara K."/>
            <person name="Shintani M."/>
        </authorList>
    </citation>
    <scope>NUCLEOTIDE SEQUENCE [LARGE SCALE GENOMIC DNA]</scope>
    <source>
        <strain evidence="3 4">Ys</strain>
    </source>
</reference>
<dbReference type="PANTHER" id="PTHR43640:SF1">
    <property type="entry name" value="THIOREDOXIN-DEPENDENT PEROXIREDOXIN"/>
    <property type="match status" value="1"/>
</dbReference>
<evidence type="ECO:0000313" key="4">
    <source>
        <dbReference type="Proteomes" id="UP000288227"/>
    </source>
</evidence>
<dbReference type="InterPro" id="IPR047262">
    <property type="entry name" value="PRX-like1"/>
</dbReference>
<dbReference type="Pfam" id="PF00578">
    <property type="entry name" value="AhpC-TSA"/>
    <property type="match status" value="1"/>
</dbReference>
<feature type="chain" id="PRO_5018969851" evidence="1">
    <location>
        <begin position="21"/>
        <end position="202"/>
    </location>
</feature>
<feature type="signal peptide" evidence="1">
    <location>
        <begin position="1"/>
        <end position="20"/>
    </location>
</feature>
<dbReference type="InterPro" id="IPR036249">
    <property type="entry name" value="Thioredoxin-like_sf"/>
</dbReference>